<dbReference type="InterPro" id="IPR046357">
    <property type="entry name" value="PPIase_dom_sf"/>
</dbReference>
<dbReference type="EMBL" id="JACJSI010000011">
    <property type="protein sequence ID" value="MBD2529618.1"/>
    <property type="molecule type" value="Genomic_DNA"/>
</dbReference>
<organism evidence="4 5">
    <name type="scientific">Nostoc flagelliforme FACHB-838</name>
    <dbReference type="NCBI Taxonomy" id="2692904"/>
    <lineage>
        <taxon>Bacteria</taxon>
        <taxon>Bacillati</taxon>
        <taxon>Cyanobacteriota</taxon>
        <taxon>Cyanophyceae</taxon>
        <taxon>Nostocales</taxon>
        <taxon>Nostocaceae</taxon>
        <taxon>Nostoc</taxon>
    </lineage>
</organism>
<dbReference type="SUPFAM" id="SSF54534">
    <property type="entry name" value="FKBP-like"/>
    <property type="match status" value="1"/>
</dbReference>
<evidence type="ECO:0000256" key="1">
    <source>
        <dbReference type="ARBA" id="ARBA00022679"/>
    </source>
</evidence>
<gene>
    <name evidence="4" type="ORF">H6G97_08575</name>
</gene>
<name>A0ABR8DMP3_9NOSO</name>
<keyword evidence="1" id="KW-0808">Transferase</keyword>
<dbReference type="Proteomes" id="UP000623440">
    <property type="component" value="Unassembled WGS sequence"/>
</dbReference>
<evidence type="ECO:0000259" key="3">
    <source>
        <dbReference type="PROSITE" id="PS50198"/>
    </source>
</evidence>
<sequence length="690" mass="79080">MRILFLHPNFPAQFRHVAAALAKDKRNQVFFGTTRHDGKLPGVNKVIYNLKREARPETHHYVKPLENAVLQGQGVYRLAEQLKARGFLPDVVYGHSGWAPTLFIKDIFPKAKLLCYFEWFYHAHGTDADFDPSDRLTADDEARIRIKNAPILQDLYSCDRGLSPTYWQRQQFPLEYHSKISVLHDGIDTNFFCPKPGAKLVLPRINLDLSHVKELVTYVARGMEPYRGFPQFIEAVALLQQQRPHCHVVIVGENRVAYGKPLRDGKTYKEVMLEKYDLDLSRVHFTGWLPYVEYLQVLQASVVHVYLTRPFVLSWSMLEVLSAGCLLIGSKTASVTEVIQDGVNGLLVNFFSPQQICDRIAEALNHPEKMSAIRAKARQTILDRYDLAQLLPQHLQWIQQSEDSKLVAPWEGIKLGLLAPVEKKGFGKRHQKAENSSVTSATPLQVHNQTLTTQEIIPLLSRYQLLPKLQQELLIDKAIDKAIASFSCTSEEQAKCYQEFCQQNQLSSEAERQAWLQQQNLTETEFLDLTTRNLRIEKFKKTTWDNKLETYFRQLKPKLDQVVYSLIRIRDRAVAQELYFRLSEGEQSFAELARQYSQGAEAQTGGLMGPILSAPHPKLARLLAFSQPGQLSLPTNIGDWWLIVRLEKFIPSQFDEPMRHRLLNELFAGWLKDQMQETSPPQSVAIKHSA</sequence>
<accession>A0ABR8DMP3</accession>
<dbReference type="CDD" id="cd03818">
    <property type="entry name" value="GT4_ExpC-like"/>
    <property type="match status" value="1"/>
</dbReference>
<evidence type="ECO:0000256" key="2">
    <source>
        <dbReference type="PROSITE-ProRule" id="PRU00278"/>
    </source>
</evidence>
<feature type="domain" description="PpiC" evidence="3">
    <location>
        <begin position="557"/>
        <end position="648"/>
    </location>
</feature>
<keyword evidence="5" id="KW-1185">Reference proteome</keyword>
<keyword evidence="2" id="KW-0697">Rotamase</keyword>
<dbReference type="InterPro" id="IPR022623">
    <property type="entry name" value="Glyco_trans_4"/>
</dbReference>
<dbReference type="RefSeq" id="WP_190940202.1">
    <property type="nucleotide sequence ID" value="NZ_JACJSI010000011.1"/>
</dbReference>
<dbReference type="PROSITE" id="PS50198">
    <property type="entry name" value="PPIC_PPIASE_2"/>
    <property type="match status" value="1"/>
</dbReference>
<dbReference type="PANTHER" id="PTHR46401">
    <property type="entry name" value="GLYCOSYLTRANSFERASE WBBK-RELATED"/>
    <property type="match status" value="1"/>
</dbReference>
<dbReference type="SUPFAM" id="SSF109998">
    <property type="entry name" value="Triger factor/SurA peptide-binding domain-like"/>
    <property type="match status" value="1"/>
</dbReference>
<dbReference type="InterPro" id="IPR027304">
    <property type="entry name" value="Trigger_fact/SurA_dom_sf"/>
</dbReference>
<evidence type="ECO:0000313" key="5">
    <source>
        <dbReference type="Proteomes" id="UP000623440"/>
    </source>
</evidence>
<dbReference type="InterPro" id="IPR000297">
    <property type="entry name" value="PPIase_PpiC"/>
</dbReference>
<dbReference type="InterPro" id="IPR001296">
    <property type="entry name" value="Glyco_trans_1"/>
</dbReference>
<dbReference type="Pfam" id="PF12000">
    <property type="entry name" value="Glyco_trans_4_3"/>
    <property type="match status" value="1"/>
</dbReference>
<keyword evidence="2" id="KW-0413">Isomerase</keyword>
<dbReference type="Gene3D" id="3.10.50.40">
    <property type="match status" value="1"/>
</dbReference>
<comment type="caution">
    <text evidence="4">The sequence shown here is derived from an EMBL/GenBank/DDBJ whole genome shotgun (WGS) entry which is preliminary data.</text>
</comment>
<dbReference type="Gene3D" id="3.40.50.2000">
    <property type="entry name" value="Glycogen Phosphorylase B"/>
    <property type="match status" value="2"/>
</dbReference>
<proteinExistence type="predicted"/>
<dbReference type="SUPFAM" id="SSF53756">
    <property type="entry name" value="UDP-Glycosyltransferase/glycogen phosphorylase"/>
    <property type="match status" value="1"/>
</dbReference>
<dbReference type="Pfam" id="PF00639">
    <property type="entry name" value="Rotamase"/>
    <property type="match status" value="1"/>
</dbReference>
<dbReference type="Pfam" id="PF00534">
    <property type="entry name" value="Glycos_transf_1"/>
    <property type="match status" value="1"/>
</dbReference>
<protein>
    <submittedName>
        <fullName evidence="4">Glycosyltransferase</fullName>
    </submittedName>
</protein>
<dbReference type="PANTHER" id="PTHR46401:SF2">
    <property type="entry name" value="GLYCOSYLTRANSFERASE WBBK-RELATED"/>
    <property type="match status" value="1"/>
</dbReference>
<reference evidence="4 5" key="1">
    <citation type="journal article" date="2020" name="ISME J.">
        <title>Comparative genomics reveals insights into cyanobacterial evolution and habitat adaptation.</title>
        <authorList>
            <person name="Chen M.Y."/>
            <person name="Teng W.K."/>
            <person name="Zhao L."/>
            <person name="Hu C.X."/>
            <person name="Zhou Y.K."/>
            <person name="Han B.P."/>
            <person name="Song L.R."/>
            <person name="Shu W.S."/>
        </authorList>
    </citation>
    <scope>NUCLEOTIDE SEQUENCE [LARGE SCALE GENOMIC DNA]</scope>
    <source>
        <strain evidence="4 5">FACHB-838</strain>
    </source>
</reference>
<evidence type="ECO:0000313" key="4">
    <source>
        <dbReference type="EMBL" id="MBD2529618.1"/>
    </source>
</evidence>